<evidence type="ECO:0000313" key="2">
    <source>
        <dbReference type="Proteomes" id="UP001057402"/>
    </source>
</evidence>
<sequence length="214" mass="25060">MGAGASSSHSITSYGNSRRAHGKKEMRCFRDKVGQLQEVIVAITKERERESKSYWRDAMTFATREAEWRKERRKLREELRRLRSMEEGTEDRSQQLEMMVLGERMREERARRDEAVERWKQLYLAIKTELDDLIQTARYGWKTEEEEAAGATEELRKEAGEKEATIMSLRSQVACLEQEKVKLQREVDILRQSLRIISNTGTKPAYTSKNKSLP</sequence>
<name>A0ACB9L313_9MYRT</name>
<dbReference type="Proteomes" id="UP001057402">
    <property type="component" value="Chromosome 12"/>
</dbReference>
<protein>
    <submittedName>
        <fullName evidence="1">Uncharacterized protein</fullName>
    </submittedName>
</protein>
<organism evidence="1 2">
    <name type="scientific">Melastoma candidum</name>
    <dbReference type="NCBI Taxonomy" id="119954"/>
    <lineage>
        <taxon>Eukaryota</taxon>
        <taxon>Viridiplantae</taxon>
        <taxon>Streptophyta</taxon>
        <taxon>Embryophyta</taxon>
        <taxon>Tracheophyta</taxon>
        <taxon>Spermatophyta</taxon>
        <taxon>Magnoliopsida</taxon>
        <taxon>eudicotyledons</taxon>
        <taxon>Gunneridae</taxon>
        <taxon>Pentapetalae</taxon>
        <taxon>rosids</taxon>
        <taxon>malvids</taxon>
        <taxon>Myrtales</taxon>
        <taxon>Melastomataceae</taxon>
        <taxon>Melastomatoideae</taxon>
        <taxon>Melastomateae</taxon>
        <taxon>Melastoma</taxon>
    </lineage>
</organism>
<accession>A0ACB9L313</accession>
<gene>
    <name evidence="1" type="ORF">MLD38_039510</name>
</gene>
<evidence type="ECO:0000313" key="1">
    <source>
        <dbReference type="EMBL" id="KAI4303933.1"/>
    </source>
</evidence>
<keyword evidence="2" id="KW-1185">Reference proteome</keyword>
<reference evidence="2" key="1">
    <citation type="journal article" date="2023" name="Front. Plant Sci.">
        <title>Chromosomal-level genome assembly of Melastoma candidum provides insights into trichome evolution.</title>
        <authorList>
            <person name="Zhong Y."/>
            <person name="Wu W."/>
            <person name="Sun C."/>
            <person name="Zou P."/>
            <person name="Liu Y."/>
            <person name="Dai S."/>
            <person name="Zhou R."/>
        </authorList>
    </citation>
    <scope>NUCLEOTIDE SEQUENCE [LARGE SCALE GENOMIC DNA]</scope>
</reference>
<comment type="caution">
    <text evidence="1">The sequence shown here is derived from an EMBL/GenBank/DDBJ whole genome shotgun (WGS) entry which is preliminary data.</text>
</comment>
<proteinExistence type="predicted"/>
<dbReference type="EMBL" id="CM042891">
    <property type="protein sequence ID" value="KAI4303933.1"/>
    <property type="molecule type" value="Genomic_DNA"/>
</dbReference>